<dbReference type="PROSITE" id="PS51257">
    <property type="entry name" value="PROKAR_LIPOPROTEIN"/>
    <property type="match status" value="1"/>
</dbReference>
<evidence type="ECO:0000313" key="3">
    <source>
        <dbReference type="EMBL" id="KAK9885255.1"/>
    </source>
</evidence>
<keyword evidence="2" id="KW-1133">Transmembrane helix</keyword>
<proteinExistence type="predicted"/>
<name>A0AAW1UVW9_9CUCU</name>
<sequence length="137" mass="15734">MDHFNDKNTNFFLSVVACALSFILITLLLVIVLKYSKNIKKKMDKSPTSKFRMKWNKILSRGSFKTRSTPASPVSEKICNKFRFEANSLDSLNEMHRPKSLSTSGVGESRKKSPSTVRKTKSLRYVSKKTCFQFKKI</sequence>
<reference evidence="3 4" key="1">
    <citation type="submission" date="2023-03" db="EMBL/GenBank/DDBJ databases">
        <title>Genome insight into feeding habits of ladybird beetles.</title>
        <authorList>
            <person name="Li H.-S."/>
            <person name="Huang Y.-H."/>
            <person name="Pang H."/>
        </authorList>
    </citation>
    <scope>NUCLEOTIDE SEQUENCE [LARGE SCALE GENOMIC DNA]</scope>
    <source>
        <strain evidence="3">SYSU_2023b</strain>
        <tissue evidence="3">Whole body</tissue>
    </source>
</reference>
<keyword evidence="4" id="KW-1185">Reference proteome</keyword>
<gene>
    <name evidence="3" type="ORF">WA026_010752</name>
</gene>
<feature type="transmembrane region" description="Helical" evidence="2">
    <location>
        <begin position="12"/>
        <end position="33"/>
    </location>
</feature>
<keyword evidence="2" id="KW-0472">Membrane</keyword>
<evidence type="ECO:0008006" key="5">
    <source>
        <dbReference type="Google" id="ProtNLM"/>
    </source>
</evidence>
<comment type="caution">
    <text evidence="3">The sequence shown here is derived from an EMBL/GenBank/DDBJ whole genome shotgun (WGS) entry which is preliminary data.</text>
</comment>
<protein>
    <recommendedName>
        <fullName evidence="5">ATP synthase F0 subunit 8</fullName>
    </recommendedName>
</protein>
<organism evidence="3 4">
    <name type="scientific">Henosepilachna vigintioctopunctata</name>
    <dbReference type="NCBI Taxonomy" id="420089"/>
    <lineage>
        <taxon>Eukaryota</taxon>
        <taxon>Metazoa</taxon>
        <taxon>Ecdysozoa</taxon>
        <taxon>Arthropoda</taxon>
        <taxon>Hexapoda</taxon>
        <taxon>Insecta</taxon>
        <taxon>Pterygota</taxon>
        <taxon>Neoptera</taxon>
        <taxon>Endopterygota</taxon>
        <taxon>Coleoptera</taxon>
        <taxon>Polyphaga</taxon>
        <taxon>Cucujiformia</taxon>
        <taxon>Coccinelloidea</taxon>
        <taxon>Coccinellidae</taxon>
        <taxon>Epilachninae</taxon>
        <taxon>Epilachnini</taxon>
        <taxon>Henosepilachna</taxon>
    </lineage>
</organism>
<evidence type="ECO:0000313" key="4">
    <source>
        <dbReference type="Proteomes" id="UP001431783"/>
    </source>
</evidence>
<dbReference type="EMBL" id="JARQZJ010000095">
    <property type="protein sequence ID" value="KAK9885255.1"/>
    <property type="molecule type" value="Genomic_DNA"/>
</dbReference>
<keyword evidence="2" id="KW-0812">Transmembrane</keyword>
<accession>A0AAW1UVW9</accession>
<feature type="region of interest" description="Disordered" evidence="1">
    <location>
        <begin position="91"/>
        <end position="120"/>
    </location>
</feature>
<evidence type="ECO:0000256" key="2">
    <source>
        <dbReference type="SAM" id="Phobius"/>
    </source>
</evidence>
<dbReference type="Proteomes" id="UP001431783">
    <property type="component" value="Unassembled WGS sequence"/>
</dbReference>
<evidence type="ECO:0000256" key="1">
    <source>
        <dbReference type="SAM" id="MobiDB-lite"/>
    </source>
</evidence>
<dbReference type="AlphaFoldDB" id="A0AAW1UVW9"/>